<evidence type="ECO:0000256" key="2">
    <source>
        <dbReference type="SAM" id="SignalP"/>
    </source>
</evidence>
<comment type="caution">
    <text evidence="3">The sequence shown here is derived from an EMBL/GenBank/DDBJ whole genome shotgun (WGS) entry which is preliminary data.</text>
</comment>
<evidence type="ECO:0000313" key="3">
    <source>
        <dbReference type="EMBL" id="KAG5929415.1"/>
    </source>
</evidence>
<feature type="signal peptide" evidence="2">
    <location>
        <begin position="1"/>
        <end position="19"/>
    </location>
</feature>
<organism evidence="3 4">
    <name type="scientific">Claviceps africana</name>
    <dbReference type="NCBI Taxonomy" id="83212"/>
    <lineage>
        <taxon>Eukaryota</taxon>
        <taxon>Fungi</taxon>
        <taxon>Dikarya</taxon>
        <taxon>Ascomycota</taxon>
        <taxon>Pezizomycotina</taxon>
        <taxon>Sordariomycetes</taxon>
        <taxon>Hypocreomycetidae</taxon>
        <taxon>Hypocreales</taxon>
        <taxon>Clavicipitaceae</taxon>
        <taxon>Claviceps</taxon>
    </lineage>
</organism>
<evidence type="ECO:0000256" key="1">
    <source>
        <dbReference type="SAM" id="MobiDB-lite"/>
    </source>
</evidence>
<sequence>MKSAFAAVLLSIFGGAVLAAPPGYTGGGVDVGKPAYSDDKCQTKHVKPDHDGGVIPGVDLEQILGKLLKRDDVRNHAGYAPETDKTKITASSPRPTDPTDCVETAKANKPAKTRVVRHAQDMHVQRRFDIHSPNTTTSEKNGTLADDAGSGSGLGFLDTFSKAIGAVGTTLTNALAGGGKKGEKAAHAGGVPAKGVPTKGDPTKGISKILGLL</sequence>
<feature type="region of interest" description="Disordered" evidence="1">
    <location>
        <begin position="75"/>
        <end position="101"/>
    </location>
</feature>
<keyword evidence="2" id="KW-0732">Signal</keyword>
<reference evidence="3" key="1">
    <citation type="journal article" date="2020" name="bioRxiv">
        <title>Whole genome comparisons of ergot fungi reveals the divergence and evolution of species within the genus Claviceps are the result of varying mechanisms driving genome evolution and host range expansion.</title>
        <authorList>
            <person name="Wyka S.A."/>
            <person name="Mondo S.J."/>
            <person name="Liu M."/>
            <person name="Dettman J."/>
            <person name="Nalam V."/>
            <person name="Broders K.D."/>
        </authorList>
    </citation>
    <scope>NUCLEOTIDE SEQUENCE</scope>
    <source>
        <strain evidence="3">CCC 489</strain>
    </source>
</reference>
<protein>
    <submittedName>
        <fullName evidence="3">Uncharacterized protein</fullName>
    </submittedName>
</protein>
<keyword evidence="4" id="KW-1185">Reference proteome</keyword>
<name>A0A8K0JBD2_9HYPO</name>
<gene>
    <name evidence="3" type="ORF">E4U42_005987</name>
</gene>
<evidence type="ECO:0000313" key="4">
    <source>
        <dbReference type="Proteomes" id="UP000811619"/>
    </source>
</evidence>
<dbReference type="AlphaFoldDB" id="A0A8K0JBD2"/>
<dbReference type="EMBL" id="SRPY01000058">
    <property type="protein sequence ID" value="KAG5929415.1"/>
    <property type="molecule type" value="Genomic_DNA"/>
</dbReference>
<dbReference type="Proteomes" id="UP000811619">
    <property type="component" value="Unassembled WGS sequence"/>
</dbReference>
<proteinExistence type="predicted"/>
<feature type="chain" id="PRO_5035428198" evidence="2">
    <location>
        <begin position="20"/>
        <end position="213"/>
    </location>
</feature>
<accession>A0A8K0JBD2</accession>
<feature type="region of interest" description="Disordered" evidence="1">
    <location>
        <begin position="178"/>
        <end position="202"/>
    </location>
</feature>